<name>A0A212R445_9PROT</name>
<dbReference type="OrthoDB" id="9815328at2"/>
<evidence type="ECO:0000313" key="2">
    <source>
        <dbReference type="Proteomes" id="UP000197065"/>
    </source>
</evidence>
<accession>A0A212R445</accession>
<evidence type="ECO:0008006" key="3">
    <source>
        <dbReference type="Google" id="ProtNLM"/>
    </source>
</evidence>
<evidence type="ECO:0000313" key="1">
    <source>
        <dbReference type="EMBL" id="SNB66806.1"/>
    </source>
</evidence>
<dbReference type="AlphaFoldDB" id="A0A212R445"/>
<proteinExistence type="predicted"/>
<keyword evidence="2" id="KW-1185">Reference proteome</keyword>
<dbReference type="Proteomes" id="UP000197065">
    <property type="component" value="Unassembled WGS sequence"/>
</dbReference>
<reference evidence="1 2" key="1">
    <citation type="submission" date="2017-06" db="EMBL/GenBank/DDBJ databases">
        <authorList>
            <person name="Kim H.J."/>
            <person name="Triplett B.A."/>
        </authorList>
    </citation>
    <scope>NUCLEOTIDE SEQUENCE [LARGE SCALE GENOMIC DNA]</scope>
    <source>
        <strain evidence="1 2">B29T1</strain>
    </source>
</reference>
<dbReference type="EMBL" id="FYEH01000005">
    <property type="protein sequence ID" value="SNB66806.1"/>
    <property type="molecule type" value="Genomic_DNA"/>
</dbReference>
<dbReference type="RefSeq" id="WP_088561198.1">
    <property type="nucleotide sequence ID" value="NZ_FYEH01000005.1"/>
</dbReference>
<protein>
    <recommendedName>
        <fullName evidence="3">Lipoprotein</fullName>
    </recommendedName>
</protein>
<dbReference type="PROSITE" id="PS51257">
    <property type="entry name" value="PROKAR_LIPOPROTEIN"/>
    <property type="match status" value="1"/>
</dbReference>
<organism evidence="1 2">
    <name type="scientific">Arboricoccus pini</name>
    <dbReference type="NCBI Taxonomy" id="1963835"/>
    <lineage>
        <taxon>Bacteria</taxon>
        <taxon>Pseudomonadati</taxon>
        <taxon>Pseudomonadota</taxon>
        <taxon>Alphaproteobacteria</taxon>
        <taxon>Geminicoccales</taxon>
        <taxon>Geminicoccaceae</taxon>
        <taxon>Arboricoccus</taxon>
    </lineage>
</organism>
<gene>
    <name evidence="1" type="ORF">SAMN07250955_105194</name>
</gene>
<sequence length="127" mass="14124">MNRSRRSFLPSCLLPLILAACTTAPLNEPRDVRFADPQVMPDERAAQILRAGTGLGWTMRRTAENLIQASRQEGQRRALVAISFDAERFSIKRLDSTGFAYAAGEIELDFNRWVSDLKAAILAQSSV</sequence>